<evidence type="ECO:0000256" key="4">
    <source>
        <dbReference type="SAM" id="MobiDB-lite"/>
    </source>
</evidence>
<dbReference type="Pfam" id="PF01494">
    <property type="entry name" value="FAD_binding_3"/>
    <property type="match status" value="1"/>
</dbReference>
<dbReference type="PANTHER" id="PTHR45934:SF20">
    <property type="entry name" value="MONOOXYGENASE 2-RELATED"/>
    <property type="match status" value="1"/>
</dbReference>
<proteinExistence type="inferred from homology"/>
<evidence type="ECO:0000313" key="8">
    <source>
        <dbReference type="Proteomes" id="UP001341840"/>
    </source>
</evidence>
<comment type="similarity">
    <text evidence="3">Belongs to the 3-hydroxybenzoate 6-hydroxylase family.</text>
</comment>
<evidence type="ECO:0000313" key="7">
    <source>
        <dbReference type="EMBL" id="MED6111304.1"/>
    </source>
</evidence>
<dbReference type="PRINTS" id="PR00420">
    <property type="entry name" value="RNGMNOXGNASE"/>
</dbReference>
<evidence type="ECO:0000256" key="3">
    <source>
        <dbReference type="ARBA" id="ARBA00024018"/>
    </source>
</evidence>
<keyword evidence="8" id="KW-1185">Reference proteome</keyword>
<dbReference type="InterPro" id="IPR044560">
    <property type="entry name" value="MOase"/>
</dbReference>
<dbReference type="InterPro" id="IPR036188">
    <property type="entry name" value="FAD/NAD-bd_sf"/>
</dbReference>
<feature type="transmembrane region" description="Helical" evidence="5">
    <location>
        <begin position="98"/>
        <end position="115"/>
    </location>
</feature>
<keyword evidence="1" id="KW-0560">Oxidoreductase</keyword>
<dbReference type="InterPro" id="IPR002938">
    <property type="entry name" value="FAD-bd"/>
</dbReference>
<reference evidence="7 8" key="1">
    <citation type="journal article" date="2023" name="Plants (Basel)">
        <title>Bridging the Gap: Combining Genomics and Transcriptomics Approaches to Understand Stylosanthes scabra, an Orphan Legume from the Brazilian Caatinga.</title>
        <authorList>
            <person name="Ferreira-Neto J.R.C."/>
            <person name="da Silva M.D."/>
            <person name="Binneck E."/>
            <person name="de Melo N.F."/>
            <person name="da Silva R.H."/>
            <person name="de Melo A.L.T.M."/>
            <person name="Pandolfi V."/>
            <person name="Bustamante F.O."/>
            <person name="Brasileiro-Vidal A.C."/>
            <person name="Benko-Iseppon A.M."/>
        </authorList>
    </citation>
    <scope>NUCLEOTIDE SEQUENCE [LARGE SCALE GENOMIC DNA]</scope>
    <source>
        <tissue evidence="7">Leaves</tissue>
    </source>
</reference>
<protein>
    <recommendedName>
        <fullName evidence="6">FAD-binding domain-containing protein</fullName>
    </recommendedName>
</protein>
<keyword evidence="5" id="KW-0812">Transmembrane</keyword>
<keyword evidence="5" id="KW-1133">Transmembrane helix</keyword>
<evidence type="ECO:0000256" key="1">
    <source>
        <dbReference type="ARBA" id="ARBA00023002"/>
    </source>
</evidence>
<dbReference type="Proteomes" id="UP001341840">
    <property type="component" value="Unassembled WGS sequence"/>
</dbReference>
<comment type="caution">
    <text evidence="7">The sequence shown here is derived from an EMBL/GenBank/DDBJ whole genome shotgun (WGS) entry which is preliminary data.</text>
</comment>
<keyword evidence="2" id="KW-0503">Monooxygenase</keyword>
<gene>
    <name evidence="7" type="ORF">PIB30_051215</name>
</gene>
<name>A0ABU6QJJ1_9FABA</name>
<feature type="domain" description="FAD-binding" evidence="6">
    <location>
        <begin position="183"/>
        <end position="243"/>
    </location>
</feature>
<dbReference type="Gene3D" id="3.50.50.60">
    <property type="entry name" value="FAD/NAD(P)-binding domain"/>
    <property type="match status" value="1"/>
</dbReference>
<organism evidence="7 8">
    <name type="scientific">Stylosanthes scabra</name>
    <dbReference type="NCBI Taxonomy" id="79078"/>
    <lineage>
        <taxon>Eukaryota</taxon>
        <taxon>Viridiplantae</taxon>
        <taxon>Streptophyta</taxon>
        <taxon>Embryophyta</taxon>
        <taxon>Tracheophyta</taxon>
        <taxon>Spermatophyta</taxon>
        <taxon>Magnoliopsida</taxon>
        <taxon>eudicotyledons</taxon>
        <taxon>Gunneridae</taxon>
        <taxon>Pentapetalae</taxon>
        <taxon>rosids</taxon>
        <taxon>fabids</taxon>
        <taxon>Fabales</taxon>
        <taxon>Fabaceae</taxon>
        <taxon>Papilionoideae</taxon>
        <taxon>50 kb inversion clade</taxon>
        <taxon>dalbergioids sensu lato</taxon>
        <taxon>Dalbergieae</taxon>
        <taxon>Pterocarpus clade</taxon>
        <taxon>Stylosanthes</taxon>
    </lineage>
</organism>
<sequence length="253" mass="28400">MLEALASELPSDRIRYLSKVVAIEESGFSKILHLSDGTTIKTKVLIGCDGVNSLVAKWLGFKEAAFAKRSTVRGYTEYKNNHGFEPKFMQFFGDGFELGLFLLMKMLFIGFSLGIQQVKPMTFKVKLTVLADKVLEHNSAELKQFVLDKLEERPSDIRSVIENAELHNFFLTQLRYRHPWKLLFGNISKGNVCVAGDAFHPMTPDLGQGGCSALEDGVVLARCLGEAFSKKQGTHLKDGDEEEQHNTRGLWRL</sequence>
<evidence type="ECO:0000259" key="6">
    <source>
        <dbReference type="Pfam" id="PF01494"/>
    </source>
</evidence>
<dbReference type="EMBL" id="JASCZI010000360">
    <property type="protein sequence ID" value="MED6111304.1"/>
    <property type="molecule type" value="Genomic_DNA"/>
</dbReference>
<accession>A0ABU6QJJ1</accession>
<keyword evidence="5" id="KW-0472">Membrane</keyword>
<dbReference type="SUPFAM" id="SSF51905">
    <property type="entry name" value="FAD/NAD(P)-binding domain"/>
    <property type="match status" value="1"/>
</dbReference>
<dbReference type="PANTHER" id="PTHR45934">
    <property type="entry name" value="FAD/NAD(P)-BINDING OXIDOREDUCTASE FAMILY PROTEIN"/>
    <property type="match status" value="1"/>
</dbReference>
<evidence type="ECO:0000256" key="2">
    <source>
        <dbReference type="ARBA" id="ARBA00023033"/>
    </source>
</evidence>
<evidence type="ECO:0000256" key="5">
    <source>
        <dbReference type="SAM" id="Phobius"/>
    </source>
</evidence>
<feature type="region of interest" description="Disordered" evidence="4">
    <location>
        <begin position="234"/>
        <end position="253"/>
    </location>
</feature>